<feature type="region of interest" description="Disordered" evidence="8">
    <location>
        <begin position="148"/>
        <end position="168"/>
    </location>
</feature>
<organism evidence="9 10">
    <name type="scientific">Sordaria macrospora</name>
    <dbReference type="NCBI Taxonomy" id="5147"/>
    <lineage>
        <taxon>Eukaryota</taxon>
        <taxon>Fungi</taxon>
        <taxon>Dikarya</taxon>
        <taxon>Ascomycota</taxon>
        <taxon>Pezizomycotina</taxon>
        <taxon>Sordariomycetes</taxon>
        <taxon>Sordariomycetidae</taxon>
        <taxon>Sordariales</taxon>
        <taxon>Sordariaceae</taxon>
        <taxon>Sordaria</taxon>
    </lineage>
</organism>
<evidence type="ECO:0000256" key="3">
    <source>
        <dbReference type="ARBA" id="ARBA00022692"/>
    </source>
</evidence>
<dbReference type="InterPro" id="IPR051143">
    <property type="entry name" value="TrkH_K-transport"/>
</dbReference>
<dbReference type="PANTHER" id="PTHR31064:SF37">
    <property type="entry name" value="TRANSPORTER, PUTATIVE (EUROFUNG)-RELATED"/>
    <property type="match status" value="1"/>
</dbReference>
<keyword evidence="7" id="KW-0633">Potassium transport</keyword>
<evidence type="ECO:0000256" key="1">
    <source>
        <dbReference type="ARBA" id="ARBA00004141"/>
    </source>
</evidence>
<dbReference type="GO" id="GO:0140107">
    <property type="term" value="F:high-affinity potassium ion transmembrane transporter activity"/>
    <property type="evidence" value="ECO:0007669"/>
    <property type="project" value="TreeGrafter"/>
</dbReference>
<proteinExistence type="inferred from homology"/>
<feature type="transmembrane region" description="Helical" evidence="7">
    <location>
        <begin position="21"/>
        <end position="44"/>
    </location>
</feature>
<dbReference type="Pfam" id="PF02386">
    <property type="entry name" value="TrkH"/>
    <property type="match status" value="1"/>
</dbReference>
<keyword evidence="6 7" id="KW-0472">Membrane</keyword>
<dbReference type="PIRSF" id="PIRSF002450">
    <property type="entry name" value="K+_transpter_TRK"/>
    <property type="match status" value="1"/>
</dbReference>
<accession>A0A8S8ZGW8</accession>
<evidence type="ECO:0000256" key="6">
    <source>
        <dbReference type="ARBA" id="ARBA00023136"/>
    </source>
</evidence>
<feature type="transmembrane region" description="Helical" evidence="7">
    <location>
        <begin position="638"/>
        <end position="659"/>
    </location>
</feature>
<feature type="transmembrane region" description="Helical" evidence="7">
    <location>
        <begin position="84"/>
        <end position="105"/>
    </location>
</feature>
<dbReference type="GO" id="GO:0005886">
    <property type="term" value="C:plasma membrane"/>
    <property type="evidence" value="ECO:0007669"/>
    <property type="project" value="InterPro"/>
</dbReference>
<dbReference type="PANTHER" id="PTHR31064">
    <property type="entry name" value="POTASSIUM TRANSPORT PROTEIN DDB_G0292412-RELATED"/>
    <property type="match status" value="1"/>
</dbReference>
<dbReference type="InterPro" id="IPR003445">
    <property type="entry name" value="Cat_transpt"/>
</dbReference>
<protein>
    <recommendedName>
        <fullName evidence="7">Potassium transport protein</fullName>
    </recommendedName>
</protein>
<dbReference type="EMBL" id="NMPR01000122">
    <property type="protein sequence ID" value="KAA8629864.1"/>
    <property type="molecule type" value="Genomic_DNA"/>
</dbReference>
<evidence type="ECO:0000256" key="7">
    <source>
        <dbReference type="PIRNR" id="PIRNR002450"/>
    </source>
</evidence>
<keyword evidence="2 7" id="KW-0813">Transport</keyword>
<evidence type="ECO:0000313" key="10">
    <source>
        <dbReference type="Proteomes" id="UP000433876"/>
    </source>
</evidence>
<comment type="subcellular location">
    <subcellularLocation>
        <location evidence="1">Membrane</location>
        <topology evidence="1">Multi-pass membrane protein</topology>
    </subcellularLocation>
</comment>
<name>A0A8S8ZGW8_SORMA</name>
<dbReference type="VEuPathDB" id="FungiDB:SMAC_07388"/>
<keyword evidence="5 7" id="KW-0406">Ion transport</keyword>
<feature type="transmembrane region" description="Helical" evidence="7">
    <location>
        <begin position="504"/>
        <end position="521"/>
    </location>
</feature>
<evidence type="ECO:0000313" key="9">
    <source>
        <dbReference type="EMBL" id="KAA8629864.1"/>
    </source>
</evidence>
<feature type="transmembrane region" description="Helical" evidence="7">
    <location>
        <begin position="297"/>
        <end position="324"/>
    </location>
</feature>
<feature type="transmembrane region" description="Helical" evidence="7">
    <location>
        <begin position="439"/>
        <end position="459"/>
    </location>
</feature>
<evidence type="ECO:0000256" key="2">
    <source>
        <dbReference type="ARBA" id="ARBA00022448"/>
    </source>
</evidence>
<keyword evidence="7" id="KW-0630">Potassium</keyword>
<gene>
    <name evidence="9" type="ORF">SMACR_07388</name>
</gene>
<comment type="similarity">
    <text evidence="7">Belongs to the TrkH potassium transport family.</text>
</comment>
<dbReference type="GO" id="GO:0030007">
    <property type="term" value="P:intracellular potassium ion homeostasis"/>
    <property type="evidence" value="ECO:0007669"/>
    <property type="project" value="UniProtKB-UniRule"/>
</dbReference>
<evidence type="ECO:0000256" key="4">
    <source>
        <dbReference type="ARBA" id="ARBA00022989"/>
    </source>
</evidence>
<dbReference type="GO" id="GO:1990573">
    <property type="term" value="P:potassium ion import across plasma membrane"/>
    <property type="evidence" value="ECO:0007669"/>
    <property type="project" value="TreeGrafter"/>
</dbReference>
<dbReference type="InterPro" id="IPR015958">
    <property type="entry name" value="Trk1_fungi"/>
</dbReference>
<comment type="caution">
    <text evidence="9">The sequence shown here is derived from an EMBL/GenBank/DDBJ whole genome shotgun (WGS) entry which is preliminary data.</text>
</comment>
<evidence type="ECO:0000256" key="5">
    <source>
        <dbReference type="ARBA" id="ARBA00023065"/>
    </source>
</evidence>
<dbReference type="Proteomes" id="UP000433876">
    <property type="component" value="Unassembled WGS sequence"/>
</dbReference>
<dbReference type="OMA" id="WFQAIAV"/>
<dbReference type="AlphaFoldDB" id="A0A8S8ZGW8"/>
<keyword evidence="4 7" id="KW-1133">Transmembrane helix</keyword>
<feature type="transmembrane region" description="Helical" evidence="7">
    <location>
        <begin position="612"/>
        <end position="632"/>
    </location>
</feature>
<evidence type="ECO:0000256" key="8">
    <source>
        <dbReference type="SAM" id="MobiDB-lite"/>
    </source>
</evidence>
<reference evidence="9 10" key="1">
    <citation type="submission" date="2017-07" db="EMBL/GenBank/DDBJ databases">
        <title>Genome sequence of the Sordaria macrospora wild type strain R19027.</title>
        <authorList>
            <person name="Nowrousian M."/>
            <person name="Teichert I."/>
            <person name="Kueck U."/>
        </authorList>
    </citation>
    <scope>NUCLEOTIDE SEQUENCE [LARGE SCALE GENOMIC DNA]</scope>
    <source>
        <strain evidence="9 10">R19027</strain>
        <tissue evidence="9">Mycelium</tissue>
    </source>
</reference>
<keyword evidence="3 7" id="KW-0812">Transmembrane</keyword>
<sequence>MAHSAGNESASSRLRAMLPPVNFISIHYAYFIVVCMFASLIFWASSNPAHSISYPDSLFLVVSAATETGLNTVNLSEMTTWQQILLFLLIIFGSAIWVSIWTVLARKHVFETRFKDVVRADRLRRANRPSLGSLSRLRFMPSQGRRSLNVIPSPAINDTPDVVGKSTSSPVNLDDPILNVHEHHTQCTGTTGFSDKNESQCSPTLAHIAFAESPHSSPEKHPPTGISTAAQYGYLGSLNNATRRIGSHRHEPMEPERNEKGEFSVRSLFARAAGRNAQFHDLSREERRVLGGCEYRALRVLAVVIPLYFFLWQLIGCIALGAWINHHRPEPPLRNGINPWWLGIFNGASAFNNSGMSLLDLNMIPFQDSYYVLVTMGLLILAGNTAFPIFLRLILWGLLQVLAVATGETEFHELKETLQFILDYPRRVYTNLFPQRQTWWLVFMLILLNSVDWVAFELLNIGNPAVESLSKGSRVIDGLFQAVAVRSGGFYVIAIPSLYIGVQVLYTIMMYISCFPVVITLRHTNVYEERSLGIYSGDPVPSDIESGSHGPSGVTGLARQLSHSGTSAIGRVFHHTFTWHGVGVRTPSTNPAANSRISFIGQQIQGQLAHDMWWLGVAVLVIVTIETSNFLADPVTFSVFNVIFEVVSAYGCVGISVGLPNANYSFSGGWHTASKVVLCAVMLRGRHRNLPVALDRAVRLPGDEMHDEEEEDHRLRRSVTIRGVGFNEG</sequence>
<feature type="transmembrane region" description="Helical" evidence="7">
    <location>
        <begin position="371"/>
        <end position="395"/>
    </location>
</feature>